<dbReference type="PANTHER" id="PTHR43289:SF6">
    <property type="entry name" value="SERINE_THREONINE-PROTEIN KINASE NEKL-3"/>
    <property type="match status" value="1"/>
</dbReference>
<dbReference type="EC" id="2.7.11.34" evidence="5"/>
<dbReference type="PANTHER" id="PTHR43289">
    <property type="entry name" value="MITOGEN-ACTIVATED PROTEIN KINASE KINASE KINASE 20-RELATED"/>
    <property type="match status" value="1"/>
</dbReference>
<sequence length="742" mass="78709">MAAVGTLLAAGVPYRIGDVVDGKYRIDGLLGRGGMGLAAAATHVALDQPLAIKFLKQELVGDDATRARFAREARACVRIRSEHVCRVLDVGEMADGVPYMVMERLEGLDLSQVLKAEGPFEISRAVDCVLQACEGLYEAHRLGIVHRDLKPGNLFLSHSATGQPLVKVLDFGIARTVDAQEGETLTATGSILGSPHYMSPEQIVSPKTVDERSDIWSLAIILYRLLANALPFEADSFGRLAILIAGDQPLSLVARRPDVPPALEQVLFRALDKDPNARYANVGVLLLHWRPTARFARWQRRLHRRIPSSPGARRSRRTCRLRSPGPGRGSRQLRPMRCRSPAAPRRGRRPKAPNAGPFGKRPTTRHGAGDASDSDSAPRRNKGAGTGPFFASAQSARPGTQTMKNSVRLAVIAFFASSLAFSSVAFADGKSLSQTLTGPAKTEFEAGIALYESGDYGASVIKFRAAYEQSKDNRLLWNIANCERLLHHYVKARKLVREYVANGGSTISADDKNSAKQFLEITESAVSDVKFEIAEPGVEVIVDGDVVGTTPLASAQIDVGKHVVSLKKQGFATQEIPLVGVGGAAATVKAEMVRAVGHLSVSAGASDDIEIDGKFAARGTFDGDLPKGNTTSASPRQGRALTTDTLTSAQANTARSQSHSAAAAARSRSGHGSRAARPLEPGPSSAATTCSSRASTTAQAPSPTATQPSASGQQRSPRGVAGNGGRSEGVALNVEDFRGSAS</sequence>
<dbReference type="SMART" id="SM00220">
    <property type="entry name" value="S_TKc"/>
    <property type="match status" value="1"/>
</dbReference>
<dbReference type="PROSITE" id="PS00108">
    <property type="entry name" value="PROTEIN_KINASE_ST"/>
    <property type="match status" value="1"/>
</dbReference>
<feature type="domain" description="Protein kinase" evidence="8">
    <location>
        <begin position="24"/>
        <end position="293"/>
    </location>
</feature>
<organism evidence="9 10">
    <name type="scientific">Daphnia magna</name>
    <dbReference type="NCBI Taxonomy" id="35525"/>
    <lineage>
        <taxon>Eukaryota</taxon>
        <taxon>Metazoa</taxon>
        <taxon>Ecdysozoa</taxon>
        <taxon>Arthropoda</taxon>
        <taxon>Crustacea</taxon>
        <taxon>Branchiopoda</taxon>
        <taxon>Diplostraca</taxon>
        <taxon>Cladocera</taxon>
        <taxon>Anomopoda</taxon>
        <taxon>Daphniidae</taxon>
        <taxon>Daphnia</taxon>
    </lineage>
</organism>
<feature type="compositionally biased region" description="Low complexity" evidence="7">
    <location>
        <begin position="654"/>
        <end position="676"/>
    </location>
</feature>
<feature type="region of interest" description="Disordered" evidence="7">
    <location>
        <begin position="618"/>
        <end position="742"/>
    </location>
</feature>
<evidence type="ECO:0000256" key="2">
    <source>
        <dbReference type="ARBA" id="ARBA00022741"/>
    </source>
</evidence>
<keyword evidence="10" id="KW-1185">Reference proteome</keyword>
<dbReference type="InterPro" id="IPR008271">
    <property type="entry name" value="Ser/Thr_kinase_AS"/>
</dbReference>
<keyword evidence="1" id="KW-0808">Transferase</keyword>
<evidence type="ECO:0000313" key="9">
    <source>
        <dbReference type="EMBL" id="KAK4045031.1"/>
    </source>
</evidence>
<keyword evidence="4 6" id="KW-0067">ATP-binding</keyword>
<dbReference type="SUPFAM" id="SSF56112">
    <property type="entry name" value="Protein kinase-like (PK-like)"/>
    <property type="match status" value="1"/>
</dbReference>
<accession>A0ABR0B8X2</accession>
<evidence type="ECO:0000259" key="8">
    <source>
        <dbReference type="PROSITE" id="PS50011"/>
    </source>
</evidence>
<feature type="region of interest" description="Disordered" evidence="7">
    <location>
        <begin position="306"/>
        <end position="399"/>
    </location>
</feature>
<dbReference type="Gene3D" id="1.10.510.10">
    <property type="entry name" value="Transferase(Phosphotransferase) domain 1"/>
    <property type="match status" value="1"/>
</dbReference>
<evidence type="ECO:0000256" key="1">
    <source>
        <dbReference type="ARBA" id="ARBA00022679"/>
    </source>
</evidence>
<dbReference type="PROSITE" id="PS50011">
    <property type="entry name" value="PROTEIN_KINASE_DOM"/>
    <property type="match status" value="1"/>
</dbReference>
<keyword evidence="2 6" id="KW-0547">Nucleotide-binding</keyword>
<feature type="compositionally biased region" description="Low complexity" evidence="7">
    <location>
        <begin position="321"/>
        <end position="344"/>
    </location>
</feature>
<dbReference type="InterPro" id="IPR017441">
    <property type="entry name" value="Protein_kinase_ATP_BS"/>
</dbReference>
<name>A0ABR0B8X2_9CRUS</name>
<protein>
    <recommendedName>
        <fullName evidence="5">NEK6-subfamily protein kinase</fullName>
        <ecNumber evidence="5">2.7.11.34</ecNumber>
    </recommendedName>
</protein>
<feature type="compositionally biased region" description="Low complexity" evidence="7">
    <location>
        <begin position="684"/>
        <end position="711"/>
    </location>
</feature>
<comment type="caution">
    <text evidence="9">The sequence shown here is derived from an EMBL/GenBank/DDBJ whole genome shotgun (WGS) entry which is preliminary data.</text>
</comment>
<feature type="compositionally biased region" description="Polar residues" evidence="7">
    <location>
        <begin position="628"/>
        <end position="653"/>
    </location>
</feature>
<evidence type="ECO:0000256" key="5">
    <source>
        <dbReference type="ARBA" id="ARBA00039067"/>
    </source>
</evidence>
<proteinExistence type="predicted"/>
<keyword evidence="3" id="KW-0418">Kinase</keyword>
<dbReference type="Pfam" id="PF00069">
    <property type="entry name" value="Pkinase"/>
    <property type="match status" value="1"/>
</dbReference>
<evidence type="ECO:0000256" key="4">
    <source>
        <dbReference type="ARBA" id="ARBA00022840"/>
    </source>
</evidence>
<feature type="binding site" evidence="6">
    <location>
        <position position="53"/>
    </location>
    <ligand>
        <name>ATP</name>
        <dbReference type="ChEBI" id="CHEBI:30616"/>
    </ligand>
</feature>
<evidence type="ECO:0000256" key="3">
    <source>
        <dbReference type="ARBA" id="ARBA00022777"/>
    </source>
</evidence>
<gene>
    <name evidence="9" type="ORF">OUZ56_032439</name>
</gene>
<dbReference type="Pfam" id="PF08308">
    <property type="entry name" value="PEGA"/>
    <property type="match status" value="1"/>
</dbReference>
<dbReference type="CDD" id="cd14014">
    <property type="entry name" value="STKc_PknB_like"/>
    <property type="match status" value="1"/>
</dbReference>
<reference evidence="9 10" key="1">
    <citation type="journal article" date="2023" name="Nucleic Acids Res.">
        <title>The hologenome of Daphnia magna reveals possible DNA methylation and microbiome-mediated evolution of the host genome.</title>
        <authorList>
            <person name="Chaturvedi A."/>
            <person name="Li X."/>
            <person name="Dhandapani V."/>
            <person name="Marshall H."/>
            <person name="Kissane S."/>
            <person name="Cuenca-Cambronero M."/>
            <person name="Asole G."/>
            <person name="Calvet F."/>
            <person name="Ruiz-Romero M."/>
            <person name="Marangio P."/>
            <person name="Guigo R."/>
            <person name="Rago D."/>
            <person name="Mirbahai L."/>
            <person name="Eastwood N."/>
            <person name="Colbourne J.K."/>
            <person name="Zhou J."/>
            <person name="Mallon E."/>
            <person name="Orsini L."/>
        </authorList>
    </citation>
    <scope>NUCLEOTIDE SEQUENCE [LARGE SCALE GENOMIC DNA]</scope>
    <source>
        <strain evidence="9">LRV0_1</strain>
    </source>
</reference>
<evidence type="ECO:0000256" key="7">
    <source>
        <dbReference type="SAM" id="MobiDB-lite"/>
    </source>
</evidence>
<dbReference type="Gene3D" id="3.30.200.20">
    <property type="entry name" value="Phosphorylase Kinase, domain 1"/>
    <property type="match status" value="1"/>
</dbReference>
<evidence type="ECO:0000313" key="10">
    <source>
        <dbReference type="Proteomes" id="UP001234178"/>
    </source>
</evidence>
<dbReference type="InterPro" id="IPR000719">
    <property type="entry name" value="Prot_kinase_dom"/>
</dbReference>
<dbReference type="InterPro" id="IPR013229">
    <property type="entry name" value="PEGA"/>
</dbReference>
<evidence type="ECO:0000256" key="6">
    <source>
        <dbReference type="PROSITE-ProRule" id="PRU10141"/>
    </source>
</evidence>
<dbReference type="Proteomes" id="UP001234178">
    <property type="component" value="Unassembled WGS sequence"/>
</dbReference>
<dbReference type="PROSITE" id="PS00107">
    <property type="entry name" value="PROTEIN_KINASE_ATP"/>
    <property type="match status" value="1"/>
</dbReference>
<dbReference type="InterPro" id="IPR011009">
    <property type="entry name" value="Kinase-like_dom_sf"/>
</dbReference>
<dbReference type="EMBL" id="JAOYFB010000041">
    <property type="protein sequence ID" value="KAK4045031.1"/>
    <property type="molecule type" value="Genomic_DNA"/>
</dbReference>